<dbReference type="Proteomes" id="UP000674318">
    <property type="component" value="Unassembled WGS sequence"/>
</dbReference>
<evidence type="ECO:0000256" key="4">
    <source>
        <dbReference type="ARBA" id="ARBA00022832"/>
    </source>
</evidence>
<evidence type="ECO:0000313" key="9">
    <source>
        <dbReference type="Proteomes" id="UP000674318"/>
    </source>
</evidence>
<accession>A0A836II76</accession>
<dbReference type="KEGG" id="phet:94290424"/>
<dbReference type="PANTHER" id="PTHR22589:SF16">
    <property type="entry name" value="CARNITINE O-PALMITOYLTRANSFERASE 2, MITOCHONDRIAL"/>
    <property type="match status" value="1"/>
</dbReference>
<dbReference type="PANTHER" id="PTHR22589">
    <property type="entry name" value="CARNITINE O-ACYLTRANSFERASE"/>
    <property type="match status" value="1"/>
</dbReference>
<dbReference type="Gene3D" id="3.30.559.70">
    <property type="entry name" value="Choline/Carnitine o-acyltransferase, domain 2"/>
    <property type="match status" value="1"/>
</dbReference>
<comment type="similarity">
    <text evidence="1">Belongs to the carnitine/choline acetyltransferase family.</text>
</comment>
<dbReference type="GO" id="GO:0004095">
    <property type="term" value="F:carnitine O-palmitoyltransferase activity"/>
    <property type="evidence" value="ECO:0007669"/>
    <property type="project" value="TreeGrafter"/>
</dbReference>
<evidence type="ECO:0000256" key="2">
    <source>
        <dbReference type="ARBA" id="ARBA00022448"/>
    </source>
</evidence>
<dbReference type="Pfam" id="PF00755">
    <property type="entry name" value="Carn_acyltransf"/>
    <property type="match status" value="1"/>
</dbReference>
<dbReference type="InterPro" id="IPR042572">
    <property type="entry name" value="Carn_acyl_trans_N"/>
</dbReference>
<dbReference type="SUPFAM" id="SSF52777">
    <property type="entry name" value="CoA-dependent acyltransferases"/>
    <property type="match status" value="2"/>
</dbReference>
<dbReference type="Gene3D" id="1.10.275.20">
    <property type="entry name" value="Choline/Carnitine o-acyltransferase"/>
    <property type="match status" value="1"/>
</dbReference>
<keyword evidence="9" id="KW-1185">Reference proteome</keyword>
<evidence type="ECO:0000259" key="7">
    <source>
        <dbReference type="Pfam" id="PF00755"/>
    </source>
</evidence>
<feature type="domain" description="Choline/carnitine acyltransferase" evidence="7">
    <location>
        <begin position="64"/>
        <end position="661"/>
    </location>
</feature>
<proteinExistence type="inferred from homology"/>
<keyword evidence="3" id="KW-0808">Transferase</keyword>
<dbReference type="GO" id="GO:0006635">
    <property type="term" value="P:fatty acid beta-oxidation"/>
    <property type="evidence" value="ECO:0007669"/>
    <property type="project" value="TreeGrafter"/>
</dbReference>
<dbReference type="GO" id="GO:0005739">
    <property type="term" value="C:mitochondrion"/>
    <property type="evidence" value="ECO:0007669"/>
    <property type="project" value="TreeGrafter"/>
</dbReference>
<keyword evidence="6" id="KW-0012">Acyltransferase</keyword>
<evidence type="ECO:0000256" key="5">
    <source>
        <dbReference type="ARBA" id="ARBA00023098"/>
    </source>
</evidence>
<evidence type="ECO:0000313" key="8">
    <source>
        <dbReference type="EMBL" id="KAG5504915.1"/>
    </source>
</evidence>
<reference evidence="8 9" key="1">
    <citation type="submission" date="2021-02" db="EMBL/GenBank/DDBJ databases">
        <title>Porcisia hertigi Genome sequencing and assembly.</title>
        <authorList>
            <person name="Almutairi H."/>
            <person name="Gatherer D."/>
        </authorList>
    </citation>
    <scope>NUCLEOTIDE SEQUENCE [LARGE SCALE GENOMIC DNA]</scope>
    <source>
        <strain evidence="8 9">C119</strain>
    </source>
</reference>
<protein>
    <recommendedName>
        <fullName evidence="7">Choline/carnitine acyltransferase domain-containing protein</fullName>
    </recommendedName>
</protein>
<dbReference type="Gene3D" id="3.30.559.10">
    <property type="entry name" value="Chloramphenicol acetyltransferase-like domain"/>
    <property type="match status" value="1"/>
</dbReference>
<dbReference type="InterPro" id="IPR039551">
    <property type="entry name" value="Cho/carn_acyl_trans"/>
</dbReference>
<dbReference type="InterPro" id="IPR023213">
    <property type="entry name" value="CAT-like_dom_sf"/>
</dbReference>
<dbReference type="FunFam" id="1.10.275.20:FF:000001">
    <property type="entry name" value="carnitine O-palmitoyltransferase 2, mitochondrial"/>
    <property type="match status" value="1"/>
</dbReference>
<dbReference type="InterPro" id="IPR042231">
    <property type="entry name" value="Cho/carn_acyl_trans_2"/>
</dbReference>
<keyword evidence="2" id="KW-0813">Transport</keyword>
<dbReference type="PROSITE" id="PS00439">
    <property type="entry name" value="ACYLTRANSF_C_1"/>
    <property type="match status" value="1"/>
</dbReference>
<dbReference type="RefSeq" id="XP_067757176.1">
    <property type="nucleotide sequence ID" value="XM_067900347.1"/>
</dbReference>
<dbReference type="OrthoDB" id="240216at2759"/>
<dbReference type="InterPro" id="IPR000542">
    <property type="entry name" value="Carn_acyl_trans"/>
</dbReference>
<dbReference type="AlphaFoldDB" id="A0A836II76"/>
<keyword evidence="4" id="KW-0276">Fatty acid metabolism</keyword>
<evidence type="ECO:0000256" key="6">
    <source>
        <dbReference type="ARBA" id="ARBA00023315"/>
    </source>
</evidence>
<sequence>MRSCLPRLCVCDGTPKAASGLPYASGNWAALRTNVATPPRETVKELLAPSRVPTRHYQRSLPTLPLPTLSDTLQRYLSAAQPLCTPNQLASTSAIVAAFLDGEGRRMHDELRRTDKANPHTSYISSDLFEQTLRERSALPLRSHGTWLIRPDPEKEDMLVRSAYWLWASVQFYKLYLDNELRPEVRYVVDGGVGKKDGYWTTDWFERTAALLPDYVSTPFVYGASLGVVQPLDMSQFDCLFNSSRIPGVLQDEIKPVGFVPHVLVQYRGHQFLITAGDSDCVPLSIDELYAQLRDIVHTHVAPPSTDPSVFTALPRTEWNGVRTMLLRNATNSQSLAAVEESMFVLNLDADDEGEVARDPMCAVGLTAKSPSVRAGNRWWDKSLSVTVNSRGDVAVSAESSWGDGVAVRRYVNDVYALARAAHGHVLRKDAAATHRIRQLQWRIPEELAMVAQKATKQVTKDRQDLDVAGGVLDIADIPTPTVEAVLQLAAQLAMFRVQQQQPVNCMQYIDMHRYRRGRREQLPLTTVESTAFLLSMCSTDRRKQQAACHGALRRYKAEKHAVRRGGTKLSHLFALRLTAERFLGFVPHLYHDPVYALVTRPALVFEMVEAEAAYGRGFALQPFGCNLSCSRTGSSLVYQVTSSPPSSSCYATSSATFAPAFTSACQEIAALLVPG</sequence>
<organism evidence="8 9">
    <name type="scientific">Porcisia hertigi</name>
    <dbReference type="NCBI Taxonomy" id="2761500"/>
    <lineage>
        <taxon>Eukaryota</taxon>
        <taxon>Discoba</taxon>
        <taxon>Euglenozoa</taxon>
        <taxon>Kinetoplastea</taxon>
        <taxon>Metakinetoplastina</taxon>
        <taxon>Trypanosomatida</taxon>
        <taxon>Trypanosomatidae</taxon>
        <taxon>Leishmaniinae</taxon>
        <taxon>Porcisia</taxon>
    </lineage>
</organism>
<comment type="caution">
    <text evidence="8">The sequence shown here is derived from an EMBL/GenBank/DDBJ whole genome shotgun (WGS) entry which is preliminary data.</text>
</comment>
<evidence type="ECO:0000256" key="3">
    <source>
        <dbReference type="ARBA" id="ARBA00022679"/>
    </source>
</evidence>
<keyword evidence="5" id="KW-0443">Lipid metabolism</keyword>
<evidence type="ECO:0000256" key="1">
    <source>
        <dbReference type="ARBA" id="ARBA00005232"/>
    </source>
</evidence>
<dbReference type="GeneID" id="94290424"/>
<dbReference type="EMBL" id="JAFJZO010000022">
    <property type="protein sequence ID" value="KAG5504915.1"/>
    <property type="molecule type" value="Genomic_DNA"/>
</dbReference>
<gene>
    <name evidence="8" type="ORF">JKF63_04361</name>
</gene>
<name>A0A836II76_9TRYP</name>